<sequence length="194" mass="21224">MPPKRKVADVVSGEAGNGSENESDVDSVEPFECNLAKKMREMKQEHADELRLMQNKLESAEKSAADARKECQRWAASAEQDHLALDMAQTVLASISPDQQMELGASLDDASRLQLDHMLRRRKAAVNEAVAKAIQEHIRRAAHYGFQAGQRQVLHNLDTAIGMIKAASVPQESGEQNPSNEASDPGEGSEHDAI</sequence>
<evidence type="ECO:0000313" key="3">
    <source>
        <dbReference type="EMBL" id="OAQ91816.1"/>
    </source>
</evidence>
<dbReference type="GeneID" id="28885687"/>
<evidence type="ECO:0000256" key="2">
    <source>
        <dbReference type="SAM" id="MobiDB-lite"/>
    </source>
</evidence>
<reference evidence="3 4" key="1">
    <citation type="submission" date="2016-02" db="EMBL/GenBank/DDBJ databases">
        <title>Biosynthesis of antibiotic leucinostatins and their inhibition on Phytophthora in bio-control Purpureocillium lilacinum.</title>
        <authorList>
            <person name="Wang G."/>
            <person name="Liu Z."/>
            <person name="Lin R."/>
            <person name="Li E."/>
            <person name="Mao Z."/>
            <person name="Ling J."/>
            <person name="Yin W."/>
            <person name="Xie B."/>
        </authorList>
    </citation>
    <scope>NUCLEOTIDE SEQUENCE [LARGE SCALE GENOMIC DNA]</scope>
    <source>
        <strain evidence="3">PLFJ-1</strain>
    </source>
</reference>
<evidence type="ECO:0000313" key="4">
    <source>
        <dbReference type="Proteomes" id="UP000078340"/>
    </source>
</evidence>
<accession>A0A179HN18</accession>
<dbReference type="KEGG" id="plj:28885687"/>
<name>A0A179HN18_PURLI</name>
<protein>
    <submittedName>
        <fullName evidence="3">Uncharacterized protein</fullName>
    </submittedName>
</protein>
<evidence type="ECO:0000256" key="1">
    <source>
        <dbReference type="SAM" id="Coils"/>
    </source>
</evidence>
<feature type="compositionally biased region" description="Polar residues" evidence="2">
    <location>
        <begin position="170"/>
        <end position="182"/>
    </location>
</feature>
<dbReference type="EMBL" id="LSBI01000003">
    <property type="protein sequence ID" value="OAQ91816.1"/>
    <property type="molecule type" value="Genomic_DNA"/>
</dbReference>
<dbReference type="Proteomes" id="UP000078340">
    <property type="component" value="Unassembled WGS sequence"/>
</dbReference>
<feature type="region of interest" description="Disordered" evidence="2">
    <location>
        <begin position="167"/>
        <end position="194"/>
    </location>
</feature>
<dbReference type="AlphaFoldDB" id="A0A179HN18"/>
<gene>
    <name evidence="3" type="ORF">VFPFJ_03556</name>
</gene>
<feature type="coiled-coil region" evidence="1">
    <location>
        <begin position="36"/>
        <end position="77"/>
    </location>
</feature>
<keyword evidence="1" id="KW-0175">Coiled coil</keyword>
<organism evidence="3 4">
    <name type="scientific">Purpureocillium lilacinum</name>
    <name type="common">Paecilomyces lilacinus</name>
    <dbReference type="NCBI Taxonomy" id="33203"/>
    <lineage>
        <taxon>Eukaryota</taxon>
        <taxon>Fungi</taxon>
        <taxon>Dikarya</taxon>
        <taxon>Ascomycota</taxon>
        <taxon>Pezizomycotina</taxon>
        <taxon>Sordariomycetes</taxon>
        <taxon>Hypocreomycetidae</taxon>
        <taxon>Hypocreales</taxon>
        <taxon>Ophiocordycipitaceae</taxon>
        <taxon>Purpureocillium</taxon>
    </lineage>
</organism>
<comment type="caution">
    <text evidence="3">The sequence shown here is derived from an EMBL/GenBank/DDBJ whole genome shotgun (WGS) entry which is preliminary data.</text>
</comment>
<proteinExistence type="predicted"/>
<feature type="region of interest" description="Disordered" evidence="2">
    <location>
        <begin position="1"/>
        <end position="29"/>
    </location>
</feature>